<evidence type="ECO:0000256" key="1">
    <source>
        <dbReference type="SAM" id="MobiDB-lite"/>
    </source>
</evidence>
<evidence type="ECO:0000313" key="2">
    <source>
        <dbReference type="EMBL" id="JAT28027.1"/>
    </source>
</evidence>
<gene>
    <name evidence="2" type="ORF">g.21758</name>
</gene>
<dbReference type="AlphaFoldDB" id="A0A1B6LWJ0"/>
<protein>
    <submittedName>
        <fullName evidence="2">Uncharacterized protein</fullName>
    </submittedName>
</protein>
<accession>A0A1B6LWJ0</accession>
<name>A0A1B6LWJ0_9HEMI</name>
<sequence>ESDETSQGDADACGSCISSIELSSIEISYQDSPDPGAECPECLAGPSGAEAYPGPSCRASTPMGRAPSPSGCSPGLSPIACPRCNSPICLEIFPVAGPSAAEHCPRATQRASTPTGRAPSPSSCDPGLSPIACPMHSMPPRAAAAEAVAYPPATPRVPIPRQTYQNAPLNVGLPGAIAGPSRARSRPITARRQLFPGPSAEQARPPTWMDCDVAANPAVHVERKQKKYTGLRF</sequence>
<proteinExistence type="predicted"/>
<organism evidence="2">
    <name type="scientific">Graphocephala atropunctata</name>
    <dbReference type="NCBI Taxonomy" id="36148"/>
    <lineage>
        <taxon>Eukaryota</taxon>
        <taxon>Metazoa</taxon>
        <taxon>Ecdysozoa</taxon>
        <taxon>Arthropoda</taxon>
        <taxon>Hexapoda</taxon>
        <taxon>Insecta</taxon>
        <taxon>Pterygota</taxon>
        <taxon>Neoptera</taxon>
        <taxon>Paraneoptera</taxon>
        <taxon>Hemiptera</taxon>
        <taxon>Auchenorrhyncha</taxon>
        <taxon>Membracoidea</taxon>
        <taxon>Cicadellidae</taxon>
        <taxon>Cicadellinae</taxon>
        <taxon>Cicadellini</taxon>
        <taxon>Graphocephala</taxon>
    </lineage>
</organism>
<feature type="region of interest" description="Disordered" evidence="1">
    <location>
        <begin position="106"/>
        <end position="125"/>
    </location>
</feature>
<feature type="compositionally biased region" description="Polar residues" evidence="1">
    <location>
        <begin position="109"/>
        <end position="123"/>
    </location>
</feature>
<feature type="non-terminal residue" evidence="2">
    <location>
        <position position="1"/>
    </location>
</feature>
<reference evidence="2" key="1">
    <citation type="submission" date="2015-11" db="EMBL/GenBank/DDBJ databases">
        <title>De novo transcriptome assembly of four potential Pierce s Disease insect vectors from Arizona vineyards.</title>
        <authorList>
            <person name="Tassone E.E."/>
        </authorList>
    </citation>
    <scope>NUCLEOTIDE SEQUENCE</scope>
</reference>
<dbReference type="EMBL" id="GEBQ01011950">
    <property type="protein sequence ID" value="JAT28027.1"/>
    <property type="molecule type" value="Transcribed_RNA"/>
</dbReference>